<proteinExistence type="predicted"/>
<feature type="non-terminal residue" evidence="1">
    <location>
        <position position="1"/>
    </location>
</feature>
<evidence type="ECO:0000313" key="1">
    <source>
        <dbReference type="EMBL" id="HBQ50238.1"/>
    </source>
</evidence>
<dbReference type="AlphaFoldDB" id="A0A356WB44"/>
<dbReference type="EMBL" id="DOGS01000311">
    <property type="protein sequence ID" value="HBQ50238.1"/>
    <property type="molecule type" value="Genomic_DNA"/>
</dbReference>
<name>A0A356WB44_9PROT</name>
<feature type="non-terminal residue" evidence="1">
    <location>
        <position position="45"/>
    </location>
</feature>
<dbReference type="Proteomes" id="UP000263957">
    <property type="component" value="Unassembled WGS sequence"/>
</dbReference>
<organism evidence="1 2">
    <name type="scientific">Hyphomonas atlantica</name>
    <dbReference type="NCBI Taxonomy" id="1280948"/>
    <lineage>
        <taxon>Bacteria</taxon>
        <taxon>Pseudomonadati</taxon>
        <taxon>Pseudomonadota</taxon>
        <taxon>Alphaproteobacteria</taxon>
        <taxon>Hyphomonadales</taxon>
        <taxon>Hyphomonadaceae</taxon>
        <taxon>Hyphomonas</taxon>
    </lineage>
</organism>
<reference evidence="1 2" key="1">
    <citation type="journal article" date="2018" name="Nat. Biotechnol.">
        <title>A standardized bacterial taxonomy based on genome phylogeny substantially revises the tree of life.</title>
        <authorList>
            <person name="Parks D.H."/>
            <person name="Chuvochina M."/>
            <person name="Waite D.W."/>
            <person name="Rinke C."/>
            <person name="Skarshewski A."/>
            <person name="Chaumeil P.A."/>
            <person name="Hugenholtz P."/>
        </authorList>
    </citation>
    <scope>NUCLEOTIDE SEQUENCE [LARGE SCALE GENOMIC DNA]</scope>
    <source>
        <strain evidence="1">UBA10378</strain>
    </source>
</reference>
<comment type="caution">
    <text evidence="1">The sequence shown here is derived from an EMBL/GenBank/DDBJ whole genome shotgun (WGS) entry which is preliminary data.</text>
</comment>
<sequence>LGRTLNLPASVLMGGAVRDRISVIWALASGDAEQECEEARAKIAA</sequence>
<dbReference type="InterPro" id="IPR036849">
    <property type="entry name" value="Enolase-like_C_sf"/>
</dbReference>
<dbReference type="Gene3D" id="3.20.20.120">
    <property type="entry name" value="Enolase-like C-terminal domain"/>
    <property type="match status" value="1"/>
</dbReference>
<gene>
    <name evidence="1" type="ORF">DD728_15410</name>
</gene>
<accession>A0A356WB44</accession>
<evidence type="ECO:0000313" key="2">
    <source>
        <dbReference type="Proteomes" id="UP000263957"/>
    </source>
</evidence>
<protein>
    <submittedName>
        <fullName evidence="1">Mandelate racemase</fullName>
    </submittedName>
</protein>